<dbReference type="PANTHER" id="PTHR24361:SF785">
    <property type="entry name" value="DUAL SPECIFICITY MITOGEN-ACTIVATED PROTEIN KINASE KINASE 1"/>
    <property type="match status" value="1"/>
</dbReference>
<dbReference type="Pfam" id="PF08378">
    <property type="entry name" value="NERD"/>
    <property type="match status" value="1"/>
</dbReference>
<dbReference type="Gene3D" id="1.10.510.10">
    <property type="entry name" value="Transferase(Phosphotransferase) domain 1"/>
    <property type="match status" value="2"/>
</dbReference>
<evidence type="ECO:0000256" key="1">
    <source>
        <dbReference type="PROSITE-ProRule" id="PRU10141"/>
    </source>
</evidence>
<dbReference type="PROSITE" id="PS50965">
    <property type="entry name" value="NERD"/>
    <property type="match status" value="1"/>
</dbReference>
<dbReference type="GO" id="GO:0016301">
    <property type="term" value="F:kinase activity"/>
    <property type="evidence" value="ECO:0007669"/>
    <property type="project" value="UniProtKB-KW"/>
</dbReference>
<dbReference type="CDD" id="cd14014">
    <property type="entry name" value="STKc_PknB_like"/>
    <property type="match status" value="1"/>
</dbReference>
<feature type="region of interest" description="Disordered" evidence="2">
    <location>
        <begin position="476"/>
        <end position="495"/>
    </location>
</feature>
<dbReference type="EMBL" id="JAVJIU010000004">
    <property type="protein sequence ID" value="MDR5591323.1"/>
    <property type="molecule type" value="Genomic_DNA"/>
</dbReference>
<dbReference type="InterPro" id="IPR011009">
    <property type="entry name" value="Kinase-like_dom_sf"/>
</dbReference>
<evidence type="ECO:0000313" key="5">
    <source>
        <dbReference type="EMBL" id="MDR5591323.1"/>
    </source>
</evidence>
<evidence type="ECO:0000256" key="2">
    <source>
        <dbReference type="SAM" id="MobiDB-lite"/>
    </source>
</evidence>
<evidence type="ECO:0000313" key="6">
    <source>
        <dbReference type="Proteomes" id="UP001257234"/>
    </source>
</evidence>
<dbReference type="SUPFAM" id="SSF56112">
    <property type="entry name" value="Protein kinase-like (PK-like)"/>
    <property type="match status" value="2"/>
</dbReference>
<dbReference type="SMART" id="SM00220">
    <property type="entry name" value="S_TKc"/>
    <property type="match status" value="2"/>
</dbReference>
<dbReference type="InterPro" id="IPR000719">
    <property type="entry name" value="Prot_kinase_dom"/>
</dbReference>
<feature type="domain" description="Protein kinase" evidence="3">
    <location>
        <begin position="199"/>
        <end position="469"/>
    </location>
</feature>
<protein>
    <submittedName>
        <fullName evidence="5">Protein kinase</fullName>
    </submittedName>
</protein>
<dbReference type="PANTHER" id="PTHR24361">
    <property type="entry name" value="MITOGEN-ACTIVATED KINASE KINASE KINASE"/>
    <property type="match status" value="1"/>
</dbReference>
<feature type="compositionally biased region" description="Polar residues" evidence="2">
    <location>
        <begin position="482"/>
        <end position="494"/>
    </location>
</feature>
<keyword evidence="5" id="KW-0418">Kinase</keyword>
<organism evidence="5 6">
    <name type="scientific">Christiangramia sediminicola</name>
    <dbReference type="NCBI Taxonomy" id="3073267"/>
    <lineage>
        <taxon>Bacteria</taxon>
        <taxon>Pseudomonadati</taxon>
        <taxon>Bacteroidota</taxon>
        <taxon>Flavobacteriia</taxon>
        <taxon>Flavobacteriales</taxon>
        <taxon>Flavobacteriaceae</taxon>
        <taxon>Christiangramia</taxon>
    </lineage>
</organism>
<evidence type="ECO:0000259" key="4">
    <source>
        <dbReference type="PROSITE" id="PS50965"/>
    </source>
</evidence>
<gene>
    <name evidence="5" type="ORF">RE431_11805</name>
</gene>
<dbReference type="InterPro" id="IPR053235">
    <property type="entry name" value="Ser_Thr_kinase"/>
</dbReference>
<accession>A0ABU1ET50</accession>
<dbReference type="Proteomes" id="UP001257234">
    <property type="component" value="Unassembled WGS sequence"/>
</dbReference>
<sequence length="1578" mass="182560">MAKIIKPPYFESVVNAGEKRLLDFLEVKLPDTYFLIPNVEIASTNPRNNRTQFWEYDLIVVAPHAIYNIENKDWKGRIEGADDYWYINDRQNPNPLKTGRQKTAILASKLKSANKDWGKAWIQNMLTLSYPNSFEPILWQEAAKLSFTLSSKLINYIQDPEQIGKWEGAIGDVQNDIVQFLIGEQNRKSPTEKKEIQGYEIIEVLKQESDNYVEYLVKPKNVTSNIRKRVKEYALQVVGLSPDELREREENIKNQFNALQKIRSNPFILPVEFKVDEENHLFYEITDLMEDDSLRSAARNKTFTFDERVNIVKNVMSALQSAHKENIFHRDINPENIFLSNGYAYLGNFGKSYFTDHNENGYTVMPTINESSATPYHPLELIAKDASRASDIYSLGVLIAWLFSGKEPIKGPFELDKLGGKLPEERLPSAENSALPKWVDDVCSKTILTDSDKRIDSIEELEKMIDDAIKVENSNKEDTKTKNASSTTTQQDTYDLNEGDRVDDYIIIKKLGHGGYSRVFKAKHDLQGRDFALKLFHESVSIASVIDEYNALNELNHPNIVKFIWNGQTRYGQFYTTTEFLDGGNLSTYTRTDANLPINTIYQLAEDMLSALSYLQDRAKPILHRDIKPQNIIWDKNGRFVLIDFNVASLTQDNKDYVGTNPYLAPDLIDGQRVNWDLSADTFALGITLYELVTKRYPWPQGRIPKMSIAPEDPKLGNPRISEEFADFLLKAIGTKPETRFSSAKKMLDRLREIGSDNLLSENKEDSEGIVVDQKEYRTEVYIIQGSTRIRLLNEMANYGELRKTIHSSLNKFKEKIEGYKSSISLQDKLKVLIKTDNEVLINETFWEGGARNFNEGNITKVYNALRESFEDNTNKLKAHKIDVEGIDIVDYINSLYSQSKSGNWGTRVNDRGSLYDEATYSPSKLDRRLIPDILDGRFKLIIITGNAGDGKTAFIRKIENAKSVKNLNRFNHKNGAEFEINNISFESNYDGSQDEDDKINNQVLENFFEPFEGVKNFNNVNKGRIIAINEGRLVEFLKTSEKYQSLHNIIDQYFYKEGHFILPQGLMIINLNLRSITASDDKESSLFRQQVKALTKKSLWNKCEGCSLANKCFIKYNVDSLNDPASGNEVITRMEWLLRTVGLKRELHITMRDLRSLIAFIISRDHSCEEVDDVYTELQSTPEKYWQLYYFNITNPDQNDSGDNDRLVKLLRETDIGNVSIPNLDRDLFFGQHVKRNYLDFSDREFNLLETFNKNKIWVPAHEQTDEVLKRIKSIQKTFIRHQYYEGLVRDYKDRLPYQSLQSFHEALSVNNENSISDVELEYETNNDIAHETHFKFDESDLLLESIFEKTFFSQLKEVIQKEGKGINNLRLKLEGIEYLGNIEFNKYKGCSWTDFKRHQNTAVLKPFLHTLFKSMTKNSLIELKISLSRAISMNEGCDNEAIWQKHLVLSSSEINDPFSDSFRLFDLNDFELFVNRTDHLVKYLEYEPDSLVFRHKRETHIELVISLDLFEMLYFIQQGYSPSLNDLRGKFVELTIFKNLLENLTYNKVVVTRDNMEFYEISKNANNHLNIAAMQL</sequence>
<dbReference type="PROSITE" id="PS50011">
    <property type="entry name" value="PROTEIN_KINASE_DOM"/>
    <property type="match status" value="2"/>
</dbReference>
<dbReference type="InterPro" id="IPR017441">
    <property type="entry name" value="Protein_kinase_ATP_BS"/>
</dbReference>
<feature type="binding site" evidence="1">
    <location>
        <position position="534"/>
    </location>
    <ligand>
        <name>ATP</name>
        <dbReference type="ChEBI" id="CHEBI:30616"/>
    </ligand>
</feature>
<proteinExistence type="predicted"/>
<dbReference type="Pfam" id="PF00069">
    <property type="entry name" value="Pkinase"/>
    <property type="match status" value="2"/>
</dbReference>
<keyword evidence="1" id="KW-0067">ATP-binding</keyword>
<name>A0ABU1ET50_9FLAO</name>
<dbReference type="InterPro" id="IPR011528">
    <property type="entry name" value="NERD"/>
</dbReference>
<reference evidence="6" key="1">
    <citation type="submission" date="2023-07" db="EMBL/GenBank/DDBJ databases">
        <title>Christiangramia sp. SM2212., a novel bacterium of the family Flavobacteriaceae isolated from the sea sediment.</title>
        <authorList>
            <person name="Wang J."/>
            <person name="Zhang X."/>
        </authorList>
    </citation>
    <scope>NUCLEOTIDE SEQUENCE [LARGE SCALE GENOMIC DNA]</scope>
    <source>
        <strain evidence="6">SM2212</strain>
    </source>
</reference>
<keyword evidence="6" id="KW-1185">Reference proteome</keyword>
<dbReference type="NCBIfam" id="NF047741">
    <property type="entry name" value="antiphage_MADS6"/>
    <property type="match status" value="1"/>
</dbReference>
<keyword evidence="1" id="KW-0547">Nucleotide-binding</keyword>
<dbReference type="PROSITE" id="PS00107">
    <property type="entry name" value="PROTEIN_KINASE_ATP"/>
    <property type="match status" value="1"/>
</dbReference>
<keyword evidence="5" id="KW-0808">Transferase</keyword>
<comment type="caution">
    <text evidence="5">The sequence shown here is derived from an EMBL/GenBank/DDBJ whole genome shotgun (WGS) entry which is preliminary data.</text>
</comment>
<evidence type="ECO:0000259" key="3">
    <source>
        <dbReference type="PROSITE" id="PS50011"/>
    </source>
</evidence>
<feature type="domain" description="NERD" evidence="4">
    <location>
        <begin position="13"/>
        <end position="129"/>
    </location>
</feature>
<dbReference type="RefSeq" id="WP_309562186.1">
    <property type="nucleotide sequence ID" value="NZ_JAVJIU010000004.1"/>
</dbReference>
<feature type="domain" description="Protein kinase" evidence="3">
    <location>
        <begin position="505"/>
        <end position="760"/>
    </location>
</feature>